<dbReference type="EMBL" id="JADBRO010000002">
    <property type="protein sequence ID" value="MBE4852955.1"/>
    <property type="molecule type" value="Genomic_DNA"/>
</dbReference>
<feature type="domain" description="Tyr recombinase" evidence="2">
    <location>
        <begin position="33"/>
        <end position="132"/>
    </location>
</feature>
<dbReference type="Proteomes" id="UP001296720">
    <property type="component" value="Unassembled WGS sequence"/>
</dbReference>
<dbReference type="InterPro" id="IPR013762">
    <property type="entry name" value="Integrase-like_cat_sf"/>
</dbReference>
<proteinExistence type="predicted"/>
<dbReference type="Gene3D" id="1.10.443.10">
    <property type="entry name" value="Intergrase catalytic core"/>
    <property type="match status" value="1"/>
</dbReference>
<reference evidence="3 4" key="1">
    <citation type="submission" date="2020-10" db="EMBL/GenBank/DDBJ databases">
        <title>High risk of septic shock deaths with Enterobacter bugandensis among Enterobacter cloacae complex isolates that physiologically colonize newborns in neonatal intensive care unit bis.</title>
        <authorList>
            <person name="Girlich D."/>
            <person name="Ouzani S."/>
            <person name="Emeraud C."/>
            <person name="Bonnin R.A."/>
            <person name="Gauthier L."/>
            <person name="Le Sache N."/>
            <person name="Mokhtari M."/>
            <person name="Langlois I."/>
            <person name="Begasse C."/>
            <person name="Arangia N."/>
            <person name="Fournier S."/>
            <person name="Fortineau N."/>
            <person name="Naas T."/>
            <person name="Dortet L."/>
        </authorList>
    </citation>
    <scope>NUCLEOTIDE SEQUENCE [LARGE SCALE GENOMIC DNA]</scope>
    <source>
        <strain evidence="3 4">P40RS</strain>
    </source>
</reference>
<comment type="caution">
    <text evidence="3">The sequence shown here is derived from an EMBL/GenBank/DDBJ whole genome shotgun (WGS) entry which is preliminary data.</text>
</comment>
<dbReference type="Pfam" id="PF00589">
    <property type="entry name" value="Phage_integrase"/>
    <property type="match status" value="1"/>
</dbReference>
<gene>
    <name evidence="3" type="ORF">IM311_02590</name>
</gene>
<keyword evidence="4" id="KW-1185">Reference proteome</keyword>
<evidence type="ECO:0000313" key="3">
    <source>
        <dbReference type="EMBL" id="MBE4852955.1"/>
    </source>
</evidence>
<dbReference type="InterPro" id="IPR011010">
    <property type="entry name" value="DNA_brk_join_enz"/>
</dbReference>
<keyword evidence="1" id="KW-0233">DNA recombination</keyword>
<evidence type="ECO:0000313" key="4">
    <source>
        <dbReference type="Proteomes" id="UP001296720"/>
    </source>
</evidence>
<dbReference type="RefSeq" id="WP_193356671.1">
    <property type="nucleotide sequence ID" value="NZ_JADBRO010000002.1"/>
</dbReference>
<accession>A0ABR9Q299</accession>
<evidence type="ECO:0000256" key="1">
    <source>
        <dbReference type="ARBA" id="ARBA00023172"/>
    </source>
</evidence>
<sequence>MNDSVSNGMQFQISQNPVRNVHNFKAGTPGERYLDFKELQNLLTLLANEKYVLPTDVHALIELGIYTCGQRPSELCHLQKSRFNLEQNKIVLAKELSKTGFGTIIFVCDKAKQILDEQASRYPESDYLFPNVNYEEQLKIYNKN</sequence>
<protein>
    <submittedName>
        <fullName evidence="3">Tyrosine-type recombinase/integrase</fullName>
    </submittedName>
</protein>
<organism evidence="3 4">
    <name type="scientific">Enterobacter pasteurii</name>
    <dbReference type="NCBI Taxonomy" id="3029761"/>
    <lineage>
        <taxon>Bacteria</taxon>
        <taxon>Pseudomonadati</taxon>
        <taxon>Pseudomonadota</taxon>
        <taxon>Gammaproteobacteria</taxon>
        <taxon>Enterobacterales</taxon>
        <taxon>Enterobacteriaceae</taxon>
        <taxon>Enterobacter</taxon>
        <taxon>Enterobacter cloacae complex</taxon>
    </lineage>
</organism>
<evidence type="ECO:0000259" key="2">
    <source>
        <dbReference type="Pfam" id="PF00589"/>
    </source>
</evidence>
<dbReference type="InterPro" id="IPR002104">
    <property type="entry name" value="Integrase_catalytic"/>
</dbReference>
<dbReference type="SUPFAM" id="SSF56349">
    <property type="entry name" value="DNA breaking-rejoining enzymes"/>
    <property type="match status" value="1"/>
</dbReference>
<name>A0ABR9Q299_9ENTR</name>